<evidence type="ECO:0000256" key="7">
    <source>
        <dbReference type="ARBA" id="ARBA00022777"/>
    </source>
</evidence>
<dbReference type="Gene3D" id="3.40.50.510">
    <property type="entry name" value="Phosphotransferase system, mannose-type IIA component"/>
    <property type="match status" value="1"/>
</dbReference>
<protein>
    <submittedName>
        <fullName evidence="9">PTS sugar transporter subunit IIA</fullName>
    </submittedName>
</protein>
<feature type="domain" description="PTS EIIA type-4" evidence="8">
    <location>
        <begin position="4"/>
        <end position="138"/>
    </location>
</feature>
<keyword evidence="2" id="KW-0813">Transport</keyword>
<dbReference type="EMBL" id="DWWB01000077">
    <property type="protein sequence ID" value="HJC67553.1"/>
    <property type="molecule type" value="Genomic_DNA"/>
</dbReference>
<keyword evidence="7" id="KW-0418">Kinase</keyword>
<organism evidence="9 10">
    <name type="scientific">Candidatus Enterocloster excrementigallinarum</name>
    <dbReference type="NCBI Taxonomy" id="2838558"/>
    <lineage>
        <taxon>Bacteria</taxon>
        <taxon>Bacillati</taxon>
        <taxon>Bacillota</taxon>
        <taxon>Clostridia</taxon>
        <taxon>Lachnospirales</taxon>
        <taxon>Lachnospiraceae</taxon>
        <taxon>Enterocloster</taxon>
    </lineage>
</organism>
<dbReference type="GO" id="GO:0005737">
    <property type="term" value="C:cytoplasm"/>
    <property type="evidence" value="ECO:0007669"/>
    <property type="project" value="UniProtKB-SubCell"/>
</dbReference>
<dbReference type="CDD" id="cd00006">
    <property type="entry name" value="PTS_IIA_man"/>
    <property type="match status" value="1"/>
</dbReference>
<dbReference type="InterPro" id="IPR033887">
    <property type="entry name" value="PTS_IIA_man"/>
</dbReference>
<gene>
    <name evidence="9" type="ORF">H9931_12720</name>
</gene>
<dbReference type="PANTHER" id="PTHR33799:SF1">
    <property type="entry name" value="PTS SYSTEM MANNOSE-SPECIFIC EIIAB COMPONENT-RELATED"/>
    <property type="match status" value="1"/>
</dbReference>
<evidence type="ECO:0000256" key="6">
    <source>
        <dbReference type="ARBA" id="ARBA00022683"/>
    </source>
</evidence>
<keyword evidence="4 9" id="KW-0762">Sugar transport</keyword>
<evidence type="ECO:0000256" key="4">
    <source>
        <dbReference type="ARBA" id="ARBA00022597"/>
    </source>
</evidence>
<accession>A0A9D2PWJ4</accession>
<name>A0A9D2PWJ4_9FIRM</name>
<keyword evidence="5" id="KW-0808">Transferase</keyword>
<evidence type="ECO:0000313" key="9">
    <source>
        <dbReference type="EMBL" id="HJC67553.1"/>
    </source>
</evidence>
<dbReference type="SUPFAM" id="SSF53062">
    <property type="entry name" value="PTS system fructose IIA component-like"/>
    <property type="match status" value="1"/>
</dbReference>
<dbReference type="Pfam" id="PF03610">
    <property type="entry name" value="EIIA-man"/>
    <property type="match status" value="1"/>
</dbReference>
<evidence type="ECO:0000256" key="5">
    <source>
        <dbReference type="ARBA" id="ARBA00022679"/>
    </source>
</evidence>
<dbReference type="InterPro" id="IPR051471">
    <property type="entry name" value="Bacterial_PTS_sugar_comp"/>
</dbReference>
<reference evidence="9" key="1">
    <citation type="journal article" date="2021" name="PeerJ">
        <title>Extensive microbial diversity within the chicken gut microbiome revealed by metagenomics and culture.</title>
        <authorList>
            <person name="Gilroy R."/>
            <person name="Ravi A."/>
            <person name="Getino M."/>
            <person name="Pursley I."/>
            <person name="Horton D.L."/>
            <person name="Alikhan N.F."/>
            <person name="Baker D."/>
            <person name="Gharbi K."/>
            <person name="Hall N."/>
            <person name="Watson M."/>
            <person name="Adriaenssens E.M."/>
            <person name="Foster-Nyarko E."/>
            <person name="Jarju S."/>
            <person name="Secka A."/>
            <person name="Antonio M."/>
            <person name="Oren A."/>
            <person name="Chaudhuri R.R."/>
            <person name="La Ragione R."/>
            <person name="Hildebrand F."/>
            <person name="Pallen M.J."/>
        </authorList>
    </citation>
    <scope>NUCLEOTIDE SEQUENCE</scope>
    <source>
        <strain evidence="9">CHK198-12963</strain>
    </source>
</reference>
<reference evidence="9" key="2">
    <citation type="submission" date="2021-04" db="EMBL/GenBank/DDBJ databases">
        <authorList>
            <person name="Gilroy R."/>
        </authorList>
    </citation>
    <scope>NUCLEOTIDE SEQUENCE</scope>
    <source>
        <strain evidence="9">CHK198-12963</strain>
    </source>
</reference>
<evidence type="ECO:0000256" key="1">
    <source>
        <dbReference type="ARBA" id="ARBA00004496"/>
    </source>
</evidence>
<evidence type="ECO:0000256" key="3">
    <source>
        <dbReference type="ARBA" id="ARBA00022490"/>
    </source>
</evidence>
<dbReference type="GO" id="GO:0009401">
    <property type="term" value="P:phosphoenolpyruvate-dependent sugar phosphotransferase system"/>
    <property type="evidence" value="ECO:0007669"/>
    <property type="project" value="UniProtKB-KW"/>
</dbReference>
<proteinExistence type="predicted"/>
<evidence type="ECO:0000259" key="8">
    <source>
        <dbReference type="PROSITE" id="PS51096"/>
    </source>
</evidence>
<dbReference type="InterPro" id="IPR004701">
    <property type="entry name" value="PTS_EIIA_man-typ"/>
</dbReference>
<comment type="caution">
    <text evidence="9">The sequence shown here is derived from an EMBL/GenBank/DDBJ whole genome shotgun (WGS) entry which is preliminary data.</text>
</comment>
<dbReference type="Proteomes" id="UP000823863">
    <property type="component" value="Unassembled WGS sequence"/>
</dbReference>
<keyword evidence="3" id="KW-0963">Cytoplasm</keyword>
<dbReference type="PANTHER" id="PTHR33799">
    <property type="entry name" value="PTS PERMEASE-RELATED-RELATED"/>
    <property type="match status" value="1"/>
</dbReference>
<keyword evidence="6" id="KW-0598">Phosphotransferase system</keyword>
<dbReference type="GO" id="GO:0016301">
    <property type="term" value="F:kinase activity"/>
    <property type="evidence" value="ECO:0007669"/>
    <property type="project" value="UniProtKB-KW"/>
</dbReference>
<dbReference type="InterPro" id="IPR036662">
    <property type="entry name" value="PTS_EIIA_man-typ_sf"/>
</dbReference>
<evidence type="ECO:0000313" key="10">
    <source>
        <dbReference type="Proteomes" id="UP000823863"/>
    </source>
</evidence>
<dbReference type="PROSITE" id="PS51096">
    <property type="entry name" value="PTS_EIIA_TYPE_4"/>
    <property type="match status" value="1"/>
</dbReference>
<dbReference type="AlphaFoldDB" id="A0A9D2PWJ4"/>
<comment type="subcellular location">
    <subcellularLocation>
        <location evidence="1">Cytoplasm</location>
    </subcellularLocation>
</comment>
<evidence type="ECO:0000256" key="2">
    <source>
        <dbReference type="ARBA" id="ARBA00022448"/>
    </source>
</evidence>
<sequence length="138" mass="15530">MKRRVGMIVVGHGTFAQGLLSPMRMLMGDIQDFCEIEFPVGMAEEELEAQIILAAKKFEKHDEILILTDIEGGTPFKMAVKVAYENQYTVITGVNLPLVLQLAMLLDTYDSANIEEILEKAREALKVISFKNLFETLH</sequence>
<dbReference type="GO" id="GO:0016020">
    <property type="term" value="C:membrane"/>
    <property type="evidence" value="ECO:0007669"/>
    <property type="project" value="InterPro"/>
</dbReference>